<dbReference type="GO" id="GO:0005737">
    <property type="term" value="C:cytoplasm"/>
    <property type="evidence" value="ECO:0007669"/>
    <property type="project" value="TreeGrafter"/>
</dbReference>
<sequence length="229" mass="26014">MATSASLANWQGAKAPDHHRVLEGRHVRLEALDPVRHGDDLWRQFQGPESDTKLWDYMSYGPFPNRADFDAFLSKNAESADPLFYAVVDVATGEAQGELSYLRITPAHGNIEIGHVAFGASMQRSVKSTEAVYLMAEEAFALGNRRLEWKCNNENDRSKRAAERFGFLFEGVFRQHMVVKGCNRDTAWYSILDGEWPKVRSAFVKWLADDNFDEHGRQKHSLSALREAH</sequence>
<dbReference type="PROSITE" id="PS51186">
    <property type="entry name" value="GNAT"/>
    <property type="match status" value="1"/>
</dbReference>
<dbReference type="Pfam" id="PF13302">
    <property type="entry name" value="Acetyltransf_3"/>
    <property type="match status" value="1"/>
</dbReference>
<dbReference type="WBParaSite" id="PSAMB.scaffold417size52040.g5542.t1">
    <property type="protein sequence ID" value="PSAMB.scaffold417size52040.g5542.t1"/>
    <property type="gene ID" value="PSAMB.scaffold417size52040.g5542"/>
</dbReference>
<keyword evidence="2" id="KW-1185">Reference proteome</keyword>
<feature type="domain" description="N-acetyltransferase" evidence="1">
    <location>
        <begin position="40"/>
        <end position="185"/>
    </location>
</feature>
<organism evidence="2 3">
    <name type="scientific">Plectus sambesii</name>
    <dbReference type="NCBI Taxonomy" id="2011161"/>
    <lineage>
        <taxon>Eukaryota</taxon>
        <taxon>Metazoa</taxon>
        <taxon>Ecdysozoa</taxon>
        <taxon>Nematoda</taxon>
        <taxon>Chromadorea</taxon>
        <taxon>Plectida</taxon>
        <taxon>Plectina</taxon>
        <taxon>Plectoidea</taxon>
        <taxon>Plectidae</taxon>
        <taxon>Plectus</taxon>
    </lineage>
</organism>
<dbReference type="InterPro" id="IPR051908">
    <property type="entry name" value="Ribosomal_N-acetyltransferase"/>
</dbReference>
<name>A0A914WI30_9BILA</name>
<evidence type="ECO:0000313" key="3">
    <source>
        <dbReference type="WBParaSite" id="PSAMB.scaffold417size52040.g5542.t1"/>
    </source>
</evidence>
<dbReference type="FunFam" id="3.40.630.30:FF:000047">
    <property type="entry name" value="Acetyltransferase, GNAT family"/>
    <property type="match status" value="1"/>
</dbReference>
<proteinExistence type="predicted"/>
<dbReference type="SUPFAM" id="SSF55729">
    <property type="entry name" value="Acyl-CoA N-acyltransferases (Nat)"/>
    <property type="match status" value="1"/>
</dbReference>
<dbReference type="GO" id="GO:1990189">
    <property type="term" value="F:protein N-terminal-serine acetyltransferase activity"/>
    <property type="evidence" value="ECO:0007669"/>
    <property type="project" value="TreeGrafter"/>
</dbReference>
<reference evidence="3" key="1">
    <citation type="submission" date="2022-11" db="UniProtKB">
        <authorList>
            <consortium name="WormBaseParasite"/>
        </authorList>
    </citation>
    <scope>IDENTIFICATION</scope>
</reference>
<accession>A0A914WI30</accession>
<dbReference type="InterPro" id="IPR016181">
    <property type="entry name" value="Acyl_CoA_acyltransferase"/>
</dbReference>
<dbReference type="GO" id="GO:0008999">
    <property type="term" value="F:protein-N-terminal-alanine acetyltransferase activity"/>
    <property type="evidence" value="ECO:0007669"/>
    <property type="project" value="TreeGrafter"/>
</dbReference>
<evidence type="ECO:0000313" key="2">
    <source>
        <dbReference type="Proteomes" id="UP000887566"/>
    </source>
</evidence>
<dbReference type="AlphaFoldDB" id="A0A914WI30"/>
<dbReference type="Proteomes" id="UP000887566">
    <property type="component" value="Unplaced"/>
</dbReference>
<dbReference type="InterPro" id="IPR000182">
    <property type="entry name" value="GNAT_dom"/>
</dbReference>
<dbReference type="PANTHER" id="PTHR43441:SF2">
    <property type="entry name" value="FAMILY ACETYLTRANSFERASE, PUTATIVE (AFU_ORTHOLOGUE AFUA_7G00850)-RELATED"/>
    <property type="match status" value="1"/>
</dbReference>
<protein>
    <submittedName>
        <fullName evidence="3">N-acetyltransferase domain-containing protein</fullName>
    </submittedName>
</protein>
<dbReference type="Gene3D" id="3.40.630.30">
    <property type="match status" value="1"/>
</dbReference>
<evidence type="ECO:0000259" key="1">
    <source>
        <dbReference type="PROSITE" id="PS51186"/>
    </source>
</evidence>
<dbReference type="PANTHER" id="PTHR43441">
    <property type="entry name" value="RIBOSOMAL-PROTEIN-SERINE ACETYLTRANSFERASE"/>
    <property type="match status" value="1"/>
</dbReference>